<feature type="domain" description="Clr5" evidence="1">
    <location>
        <begin position="15"/>
        <end position="68"/>
    </location>
</feature>
<organism evidence="2 3">
    <name type="scientific">Fusarium acutatum</name>
    <dbReference type="NCBI Taxonomy" id="78861"/>
    <lineage>
        <taxon>Eukaryota</taxon>
        <taxon>Fungi</taxon>
        <taxon>Dikarya</taxon>
        <taxon>Ascomycota</taxon>
        <taxon>Pezizomycotina</taxon>
        <taxon>Sordariomycetes</taxon>
        <taxon>Hypocreomycetidae</taxon>
        <taxon>Hypocreales</taxon>
        <taxon>Nectriaceae</taxon>
        <taxon>Fusarium</taxon>
        <taxon>Fusarium fujikuroi species complex</taxon>
    </lineage>
</organism>
<dbReference type="OrthoDB" id="5308957at2759"/>
<dbReference type="Proteomes" id="UP000536711">
    <property type="component" value="Unassembled WGS sequence"/>
</dbReference>
<keyword evidence="3" id="KW-1185">Reference proteome</keyword>
<accession>A0A8H4JK84</accession>
<dbReference type="AlphaFoldDB" id="A0A8H4JK84"/>
<protein>
    <recommendedName>
        <fullName evidence="1">Clr5 domain-containing protein</fullName>
    </recommendedName>
</protein>
<dbReference type="InterPro" id="IPR025676">
    <property type="entry name" value="Clr5_dom"/>
</dbReference>
<dbReference type="EMBL" id="JAADJF010000221">
    <property type="protein sequence ID" value="KAF4433459.1"/>
    <property type="molecule type" value="Genomic_DNA"/>
</dbReference>
<evidence type="ECO:0000313" key="3">
    <source>
        <dbReference type="Proteomes" id="UP000536711"/>
    </source>
</evidence>
<sequence>MEAPSTIRGHLTVDSAKDWDHYREIITELYIKRNMSLPRLMSHMRLFYGFRATEKMYKLRFTEWNLRKNMTRDRSATCVLNPDNNLMNLDKLKEYYRRQPEEKRRELLETLLQPLTKEQPLNNAAPQLSLTPPADLLNQEHRFHLLNTYVRGSSEDNLWPRDAKSGFKNEDHVPAWCSSVMSASLALREEKEGEATRFLQHFIKQSYDQLLRQDPLIFTFVYTSLGSTGIVAHAKSTILAYINMIYEALGKVYPIIQDMMSDTIWRLLRYKLMCPEEVATLGR</sequence>
<evidence type="ECO:0000313" key="2">
    <source>
        <dbReference type="EMBL" id="KAF4433459.1"/>
    </source>
</evidence>
<name>A0A8H4JK84_9HYPO</name>
<gene>
    <name evidence="2" type="ORF">FACUT_8143</name>
</gene>
<dbReference type="Pfam" id="PF14420">
    <property type="entry name" value="Clr5"/>
    <property type="match status" value="1"/>
</dbReference>
<reference evidence="2 3" key="1">
    <citation type="submission" date="2020-01" db="EMBL/GenBank/DDBJ databases">
        <title>Identification and distribution of gene clusters putatively required for synthesis of sphingolipid metabolism inhibitors in phylogenetically diverse species of the filamentous fungus Fusarium.</title>
        <authorList>
            <person name="Kim H.-S."/>
            <person name="Busman M."/>
            <person name="Brown D.W."/>
            <person name="Divon H."/>
            <person name="Uhlig S."/>
            <person name="Proctor R.H."/>
        </authorList>
    </citation>
    <scope>NUCLEOTIDE SEQUENCE [LARGE SCALE GENOMIC DNA]</scope>
    <source>
        <strain evidence="2 3">NRRL 13308</strain>
    </source>
</reference>
<dbReference type="PANTHER" id="PTHR38788">
    <property type="entry name" value="CLR5 DOMAIN-CONTAINING PROTEIN"/>
    <property type="match status" value="1"/>
</dbReference>
<proteinExistence type="predicted"/>
<dbReference type="PANTHER" id="PTHR38788:SF3">
    <property type="entry name" value="CLR5 DOMAIN-CONTAINING PROTEIN"/>
    <property type="match status" value="1"/>
</dbReference>
<comment type="caution">
    <text evidence="2">The sequence shown here is derived from an EMBL/GenBank/DDBJ whole genome shotgun (WGS) entry which is preliminary data.</text>
</comment>
<evidence type="ECO:0000259" key="1">
    <source>
        <dbReference type="Pfam" id="PF14420"/>
    </source>
</evidence>